<dbReference type="InterPro" id="IPR052940">
    <property type="entry name" value="Carb_Esterase_6"/>
</dbReference>
<proteinExistence type="predicted"/>
<dbReference type="GO" id="GO:0016788">
    <property type="term" value="F:hydrolase activity, acting on ester bonds"/>
    <property type="evidence" value="ECO:0007669"/>
    <property type="project" value="UniProtKB-ARBA"/>
</dbReference>
<evidence type="ECO:0000313" key="4">
    <source>
        <dbReference type="Proteomes" id="UP000315648"/>
    </source>
</evidence>
<dbReference type="Proteomes" id="UP000315648">
    <property type="component" value="Unassembled WGS sequence"/>
</dbReference>
<dbReference type="Gene3D" id="3.40.50.1110">
    <property type="entry name" value="SGNH hydrolase"/>
    <property type="match status" value="1"/>
</dbReference>
<evidence type="ECO:0000313" key="3">
    <source>
        <dbReference type="EMBL" id="TSJ79683.1"/>
    </source>
</evidence>
<dbReference type="OrthoDB" id="9795554at2"/>
<evidence type="ECO:0000256" key="1">
    <source>
        <dbReference type="ARBA" id="ARBA00022801"/>
    </source>
</evidence>
<keyword evidence="4" id="KW-1185">Reference proteome</keyword>
<dbReference type="AlphaFoldDB" id="A0A556QST8"/>
<dbReference type="InterPro" id="IPR005181">
    <property type="entry name" value="SASA"/>
</dbReference>
<dbReference type="EMBL" id="VMBG01000001">
    <property type="protein sequence ID" value="TSJ79683.1"/>
    <property type="molecule type" value="Genomic_DNA"/>
</dbReference>
<keyword evidence="1" id="KW-0378">Hydrolase</keyword>
<dbReference type="InterPro" id="IPR036514">
    <property type="entry name" value="SGNH_hydro_sf"/>
</dbReference>
<feature type="domain" description="Sialate O-acetylesterase" evidence="2">
    <location>
        <begin position="94"/>
        <end position="339"/>
    </location>
</feature>
<sequence length="621" mass="66943">MKILQGLSEGQVVQRIGRKGATVRLSGESAEVAPVLATIEGARGALKGWKARRVGTAGRGRFSAELAGVPAGGPYRLTLRCGAEQVRVKEFYAGDVWLMAGQSNMEGVGDMSAPVKPHPLIRVLTMRREWRLAKDPLHVLGESPDSCHAGARQLTREQAESIRTTTKRGVGVGVFFAREMLERSGVPQGLIATAHGGTTMEQWNPALKDRGGDSLYGSMMLSCRETGQPVAGVLWYQGESDAGGPPVAVYTEKMRALVAAVRRDLKQPALPWVIVQLATVFGSLEDGAGWNSIQEQQRLLALKVKQLETVAAVDLPLDDNIHIGAAGFPVLANRMARAADRLVYGNCAEVPMPRLKTIISPDPKKAPGQIDVVFEHVPGGLRAAGAARGFTLVDGDGKVLPSIFKTTLHGDTARLHMLKGLVLPWNTRLAYGHGRMPVCTITDGRGCALPVFAPQPFMKPNAMAPFFTTWRVSPVVTAPAVSLAELACPHLDGAGSEVRSYGMDGFINEHARWQKAEGHGYFAAKLTLAEAMKLEFLLGYDGPFRMWIDGKPFYTDIGGINPCLADEFSKTTTLPAGEHTLTVAMDLACGASWGFFLRLCRRDLSAAEVRKGQFARPAYSV</sequence>
<comment type="caution">
    <text evidence="3">The sequence shown here is derived from an EMBL/GenBank/DDBJ whole genome shotgun (WGS) entry which is preliminary data.</text>
</comment>
<dbReference type="PANTHER" id="PTHR31988:SF19">
    <property type="entry name" value="9-O-ACETYL-N-ACETYLNEURAMINIC ACID DEACETYLASE-RELATED"/>
    <property type="match status" value="1"/>
</dbReference>
<dbReference type="SUPFAM" id="SSF52266">
    <property type="entry name" value="SGNH hydrolase"/>
    <property type="match status" value="1"/>
</dbReference>
<dbReference type="Pfam" id="PF03629">
    <property type="entry name" value="SASA"/>
    <property type="match status" value="1"/>
</dbReference>
<protein>
    <submittedName>
        <fullName evidence="3">Sialate O-acetylesterase</fullName>
    </submittedName>
</protein>
<organism evidence="3 4">
    <name type="scientific">Rariglobus hedericola</name>
    <dbReference type="NCBI Taxonomy" id="2597822"/>
    <lineage>
        <taxon>Bacteria</taxon>
        <taxon>Pseudomonadati</taxon>
        <taxon>Verrucomicrobiota</taxon>
        <taxon>Opitutia</taxon>
        <taxon>Opitutales</taxon>
        <taxon>Opitutaceae</taxon>
        <taxon>Rariglobus</taxon>
    </lineage>
</organism>
<gene>
    <name evidence="3" type="ORF">FPL22_10470</name>
</gene>
<name>A0A556QST8_9BACT</name>
<reference evidence="3 4" key="1">
    <citation type="submission" date="2019-07" db="EMBL/GenBank/DDBJ databases">
        <title>Description of 53C-WASEF.</title>
        <authorList>
            <person name="Pitt A."/>
            <person name="Hahn M.W."/>
        </authorList>
    </citation>
    <scope>NUCLEOTIDE SEQUENCE [LARGE SCALE GENOMIC DNA]</scope>
    <source>
        <strain evidence="3 4">53C-WASEF</strain>
    </source>
</reference>
<accession>A0A556QST8</accession>
<dbReference type="RefSeq" id="WP_144230224.1">
    <property type="nucleotide sequence ID" value="NZ_CBCRVV010000001.1"/>
</dbReference>
<dbReference type="PANTHER" id="PTHR31988">
    <property type="entry name" value="ESTERASE, PUTATIVE (DUF303)-RELATED"/>
    <property type="match status" value="1"/>
</dbReference>
<evidence type="ECO:0000259" key="2">
    <source>
        <dbReference type="Pfam" id="PF03629"/>
    </source>
</evidence>